<name>A0A9Q3EPJ8_9BASI</name>
<evidence type="ECO:0000313" key="3">
    <source>
        <dbReference type="Proteomes" id="UP000765509"/>
    </source>
</evidence>
<keyword evidence="3" id="KW-1185">Reference proteome</keyword>
<dbReference type="EMBL" id="AVOT02031984">
    <property type="protein sequence ID" value="MBW0525663.1"/>
    <property type="molecule type" value="Genomic_DNA"/>
</dbReference>
<protein>
    <submittedName>
        <fullName evidence="2">Uncharacterized protein</fullName>
    </submittedName>
</protein>
<gene>
    <name evidence="2" type="ORF">O181_065378</name>
</gene>
<accession>A0A9Q3EPJ8</accession>
<organism evidence="2 3">
    <name type="scientific">Austropuccinia psidii MF-1</name>
    <dbReference type="NCBI Taxonomy" id="1389203"/>
    <lineage>
        <taxon>Eukaryota</taxon>
        <taxon>Fungi</taxon>
        <taxon>Dikarya</taxon>
        <taxon>Basidiomycota</taxon>
        <taxon>Pucciniomycotina</taxon>
        <taxon>Pucciniomycetes</taxon>
        <taxon>Pucciniales</taxon>
        <taxon>Sphaerophragmiaceae</taxon>
        <taxon>Austropuccinia</taxon>
    </lineage>
</organism>
<feature type="compositionally biased region" description="Basic and acidic residues" evidence="1">
    <location>
        <begin position="103"/>
        <end position="113"/>
    </location>
</feature>
<dbReference type="AlphaFoldDB" id="A0A9Q3EPJ8"/>
<sequence>MSPVHLRNLGIPRNQPEDRDGLSRTRIPGGSPLGHSGGWQDIEGNHTHSSIHYLMQQKPQTRGLQGYGLSSLAPPTPQRSFSMEHGKQQVQPSIPLGRIWSKLPEDMPQRDTLQRPYGNHQRLEPHQEIQTPGGKGNQDKAESSHYTSYRGTAEPDRAYSDSFRLTRSRPKTALQKPHTIKHQQISGKE</sequence>
<reference evidence="2" key="1">
    <citation type="submission" date="2021-03" db="EMBL/GenBank/DDBJ databases">
        <title>Draft genome sequence of rust myrtle Austropuccinia psidii MF-1, a brazilian biotype.</title>
        <authorList>
            <person name="Quecine M.C."/>
            <person name="Pachon D.M.R."/>
            <person name="Bonatelli M.L."/>
            <person name="Correr F.H."/>
            <person name="Franceschini L.M."/>
            <person name="Leite T.F."/>
            <person name="Margarido G.R.A."/>
            <person name="Almeida C.A."/>
            <person name="Ferrarezi J.A."/>
            <person name="Labate C.A."/>
        </authorList>
    </citation>
    <scope>NUCLEOTIDE SEQUENCE</scope>
    <source>
        <strain evidence="2">MF-1</strain>
    </source>
</reference>
<evidence type="ECO:0000256" key="1">
    <source>
        <dbReference type="SAM" id="MobiDB-lite"/>
    </source>
</evidence>
<comment type="caution">
    <text evidence="2">The sequence shown here is derived from an EMBL/GenBank/DDBJ whole genome shotgun (WGS) entry which is preliminary data.</text>
</comment>
<evidence type="ECO:0000313" key="2">
    <source>
        <dbReference type="EMBL" id="MBW0525663.1"/>
    </source>
</evidence>
<proteinExistence type="predicted"/>
<feature type="region of interest" description="Disordered" evidence="1">
    <location>
        <begin position="1"/>
        <end position="189"/>
    </location>
</feature>
<dbReference type="Proteomes" id="UP000765509">
    <property type="component" value="Unassembled WGS sequence"/>
</dbReference>